<gene>
    <name evidence="1" type="ORF">K1T71_001746</name>
</gene>
<protein>
    <submittedName>
        <fullName evidence="1">Uncharacterized protein</fullName>
    </submittedName>
</protein>
<keyword evidence="2" id="KW-1185">Reference proteome</keyword>
<comment type="caution">
    <text evidence="1">The sequence shown here is derived from an EMBL/GenBank/DDBJ whole genome shotgun (WGS) entry which is preliminary data.</text>
</comment>
<reference evidence="1 2" key="1">
    <citation type="journal article" date="2021" name="Front. Genet.">
        <title>Chromosome-Level Genome Assembly Reveals Significant Gene Expansion in the Toll and IMD Signaling Pathways of Dendrolimus kikuchii.</title>
        <authorList>
            <person name="Zhou J."/>
            <person name="Wu P."/>
            <person name="Xiong Z."/>
            <person name="Liu N."/>
            <person name="Zhao N."/>
            <person name="Ji M."/>
            <person name="Qiu Y."/>
            <person name="Yang B."/>
        </authorList>
    </citation>
    <scope>NUCLEOTIDE SEQUENCE [LARGE SCALE GENOMIC DNA]</scope>
    <source>
        <strain evidence="1">Ann1</strain>
    </source>
</reference>
<evidence type="ECO:0000313" key="1">
    <source>
        <dbReference type="EMBL" id="KAJ0182377.1"/>
    </source>
</evidence>
<dbReference type="EMBL" id="CM034389">
    <property type="protein sequence ID" value="KAJ0182377.1"/>
    <property type="molecule type" value="Genomic_DNA"/>
</dbReference>
<dbReference type="Proteomes" id="UP000824533">
    <property type="component" value="Linkage Group LG03"/>
</dbReference>
<evidence type="ECO:0000313" key="2">
    <source>
        <dbReference type="Proteomes" id="UP000824533"/>
    </source>
</evidence>
<accession>A0ACC1DG24</accession>
<organism evidence="1 2">
    <name type="scientific">Dendrolimus kikuchii</name>
    <dbReference type="NCBI Taxonomy" id="765133"/>
    <lineage>
        <taxon>Eukaryota</taxon>
        <taxon>Metazoa</taxon>
        <taxon>Ecdysozoa</taxon>
        <taxon>Arthropoda</taxon>
        <taxon>Hexapoda</taxon>
        <taxon>Insecta</taxon>
        <taxon>Pterygota</taxon>
        <taxon>Neoptera</taxon>
        <taxon>Endopterygota</taxon>
        <taxon>Lepidoptera</taxon>
        <taxon>Glossata</taxon>
        <taxon>Ditrysia</taxon>
        <taxon>Bombycoidea</taxon>
        <taxon>Lasiocampidae</taxon>
        <taxon>Dendrolimus</taxon>
    </lineage>
</organism>
<sequence>MPQTNYDSENQQLCSQINAPYITSKDLSFTGCWLNTAVEKEILRGRELCEKKPRTYCKDRSYNVINMEAPKLGKSKIKHCGKIKQNKYNQTKTNPFSPRSRSPFLRSKSPSKTYNSSPRSRPKYSINYTRKCPLRIAELAVPTKRQCIDTWRNKNDILPGYMVERLRREVMNEKPIVKITDAIHYFNKRNPTVIKCNQKLNYDVFVKKQKKINPKRLQKELEHTEIKKLCAQFGHKIAQKLIKPLNIVLNRNLSKLSEVIAHDIFGMMENQKKISTNNRSYRMIQSEMASKVAIWIHSIMEDSLYKLMEEDLKDLEEEEGPVLDLLDELVENILNTFEPIPGVLHNILSAESIFTERSVNEEQQLEKSIVTQHSSDIINAYLSDHVACSINGSEEDAQINTSNLGESTIDKIISDKSLIIEHSIIETGNFEKSPSNENFPEKVAIKKSVSDEISYKESTSEVILEDLASINDIEREYKSGTDIKERISEIVETKNEEDNLSELITNELIHIILNIDKVIEGIPIETEKDFNLDNNDVINEDFMVESEHINLEVKSSKPSSGTLTKELKQTATYDVTDTEDSLVTIKHEDDFGDGDGEEIDILETTAKKREDHVSEVFTILTKESDDDRNKKVQFFETNMVMDENNQDSVSESSIKKIHDEITQHGRDNLIWKSSSEFIKPDIELQQPNQSLLSNADESWPKEIPSPVLKPSASVSKSITSLGRILESDETFQNSNKSESNIDIVNSIKNKPEIDNISYEEGNIKSKDKNDDFETDINLNPVDKVIECKTSISIKDSTENQNMKGKSSYELEFNIDEELRSLIQQFLHKDEKKGDIGTVSTKSQNLDETFVMETDLAGGEKLFETVAITNHKTEINSKTHTVKDEDKQKSKISEVILENVMLQNNSKEGSDEVTETIKYFCPSHKTKRDYRVNPLTAPSWVIQDCDDASKKCLALRSETEILKKFKESDIRKWNKNLNEAFANLRLWGDWIHNTCNIIIEMHERERVLKSKRSDVKNWIALKKNIDNDANLWTKFNQCTQRKYKRFHRTYKKHSKIIPTEYYLCVEKNRMSDSQPF</sequence>
<proteinExistence type="predicted"/>
<name>A0ACC1DG24_9NEOP</name>